<evidence type="ECO:0000256" key="6">
    <source>
        <dbReference type="ARBA" id="ARBA00038076"/>
    </source>
</evidence>
<dbReference type="GO" id="GO:0005886">
    <property type="term" value="C:plasma membrane"/>
    <property type="evidence" value="ECO:0007669"/>
    <property type="project" value="UniProtKB-SubCell"/>
</dbReference>
<dbReference type="InterPro" id="IPR003838">
    <property type="entry name" value="ABC3_permease_C"/>
</dbReference>
<gene>
    <name evidence="9" type="ORF">EV696_108158</name>
</gene>
<feature type="transmembrane region" description="Helical" evidence="7">
    <location>
        <begin position="334"/>
        <end position="355"/>
    </location>
</feature>
<comment type="caution">
    <text evidence="9">The sequence shown here is derived from an EMBL/GenBank/DDBJ whole genome shotgun (WGS) entry which is preliminary data.</text>
</comment>
<evidence type="ECO:0000256" key="1">
    <source>
        <dbReference type="ARBA" id="ARBA00004651"/>
    </source>
</evidence>
<accession>A0A4R6UM75</accession>
<keyword evidence="3 7" id="KW-0812">Transmembrane</keyword>
<feature type="transmembrane region" description="Helical" evidence="7">
    <location>
        <begin position="375"/>
        <end position="394"/>
    </location>
</feature>
<feature type="transmembrane region" description="Helical" evidence="7">
    <location>
        <begin position="290"/>
        <end position="314"/>
    </location>
</feature>
<evidence type="ECO:0000256" key="5">
    <source>
        <dbReference type="ARBA" id="ARBA00023136"/>
    </source>
</evidence>
<evidence type="ECO:0000313" key="10">
    <source>
        <dbReference type="Proteomes" id="UP000295375"/>
    </source>
</evidence>
<dbReference type="EMBL" id="SNYM01000008">
    <property type="protein sequence ID" value="TDQ48178.1"/>
    <property type="molecule type" value="Genomic_DNA"/>
</dbReference>
<dbReference type="InterPro" id="IPR050250">
    <property type="entry name" value="Macrolide_Exporter_MacB"/>
</dbReference>
<comment type="similarity">
    <text evidence="6">Belongs to the ABC-4 integral membrane protein family.</text>
</comment>
<keyword evidence="4 7" id="KW-1133">Transmembrane helix</keyword>
<dbReference type="Proteomes" id="UP000295375">
    <property type="component" value="Unassembled WGS sequence"/>
</dbReference>
<feature type="domain" description="ABC3 transporter permease C-terminal" evidence="8">
    <location>
        <begin position="294"/>
        <end position="396"/>
    </location>
</feature>
<dbReference type="GO" id="GO:0022857">
    <property type="term" value="F:transmembrane transporter activity"/>
    <property type="evidence" value="ECO:0007669"/>
    <property type="project" value="TreeGrafter"/>
</dbReference>
<dbReference type="PANTHER" id="PTHR30572">
    <property type="entry name" value="MEMBRANE COMPONENT OF TRANSPORTER-RELATED"/>
    <property type="match status" value="1"/>
</dbReference>
<keyword evidence="2" id="KW-1003">Cell membrane</keyword>
<evidence type="ECO:0000256" key="3">
    <source>
        <dbReference type="ARBA" id="ARBA00022692"/>
    </source>
</evidence>
<protein>
    <submittedName>
        <fullName evidence="9">Putative ABC transport system permease protein</fullName>
    </submittedName>
</protein>
<evidence type="ECO:0000256" key="2">
    <source>
        <dbReference type="ARBA" id="ARBA00022475"/>
    </source>
</evidence>
<name>A0A4R6UM75_9GAMM</name>
<feature type="transmembrane region" description="Helical" evidence="7">
    <location>
        <begin position="21"/>
        <end position="43"/>
    </location>
</feature>
<evidence type="ECO:0000256" key="4">
    <source>
        <dbReference type="ARBA" id="ARBA00022989"/>
    </source>
</evidence>
<evidence type="ECO:0000259" key="8">
    <source>
        <dbReference type="Pfam" id="PF02687"/>
    </source>
</evidence>
<evidence type="ECO:0000256" key="7">
    <source>
        <dbReference type="SAM" id="Phobius"/>
    </source>
</evidence>
<organism evidence="9 10">
    <name type="scientific">Permianibacter aggregans</name>
    <dbReference type="NCBI Taxonomy" id="1510150"/>
    <lineage>
        <taxon>Bacteria</taxon>
        <taxon>Pseudomonadati</taxon>
        <taxon>Pseudomonadota</taxon>
        <taxon>Gammaproteobacteria</taxon>
        <taxon>Pseudomonadales</taxon>
        <taxon>Pseudomonadaceae</taxon>
        <taxon>Permianibacter</taxon>
    </lineage>
</organism>
<dbReference type="PANTHER" id="PTHR30572:SF4">
    <property type="entry name" value="ABC TRANSPORTER PERMEASE YTRF"/>
    <property type="match status" value="1"/>
</dbReference>
<dbReference type="Pfam" id="PF02687">
    <property type="entry name" value="FtsX"/>
    <property type="match status" value="1"/>
</dbReference>
<sequence length="412" mass="44879">MNMFLECRPILSALLRNKTGALLIALQIALTLAVLCNALYIIGDRLEVAKRPSGAIEDEVFLTRVVPFREITNVKDMQLADEAALRAIPGVKSVTWTNQAPLARSDWTTGLAVDRAQRNETLNAAQYIIPGSLVDTLGLNLLEGREFHQNEIIDVNPDDGSLPELNSVILSLAAAKKMFPETSSFVGKTIYWGTGDEAPALTIVGIVEKLQSPHAPVGEQAEYSMILPARFLQGYSQYLVRTAAEDRAKVMAEAENVLSTLRNDRVVLSTRGIDEYRESRYRAENALSNMLLTVTGLMLLITASGIVGMATLWVNQRRKQIGIRRALGAMKQDILRYFITENLLISGFGILLGVGLTLSLNHVLVSVMELSRLPLMLLAYGIVTLVALGVIAVLGPAWKGASVPAAEATRSV</sequence>
<dbReference type="AlphaFoldDB" id="A0A4R6UM75"/>
<keyword evidence="10" id="KW-1185">Reference proteome</keyword>
<proteinExistence type="inferred from homology"/>
<evidence type="ECO:0000313" key="9">
    <source>
        <dbReference type="EMBL" id="TDQ48178.1"/>
    </source>
</evidence>
<dbReference type="RefSeq" id="WP_198325155.1">
    <property type="nucleotide sequence ID" value="NZ_CP037953.1"/>
</dbReference>
<reference evidence="9 10" key="1">
    <citation type="submission" date="2019-03" db="EMBL/GenBank/DDBJ databases">
        <title>Genomic Encyclopedia of Type Strains, Phase IV (KMG-IV): sequencing the most valuable type-strain genomes for metagenomic binning, comparative biology and taxonomic classification.</title>
        <authorList>
            <person name="Goeker M."/>
        </authorList>
    </citation>
    <scope>NUCLEOTIDE SEQUENCE [LARGE SCALE GENOMIC DNA]</scope>
    <source>
        <strain evidence="9 10">DSM 103792</strain>
    </source>
</reference>
<keyword evidence="5 7" id="KW-0472">Membrane</keyword>
<comment type="subcellular location">
    <subcellularLocation>
        <location evidence="1">Cell membrane</location>
        <topology evidence="1">Multi-pass membrane protein</topology>
    </subcellularLocation>
</comment>